<evidence type="ECO:0000313" key="6">
    <source>
        <dbReference type="Proteomes" id="UP000295547"/>
    </source>
</evidence>
<accession>A0A4R3QIS4</accession>
<dbReference type="PROSITE" id="PS50206">
    <property type="entry name" value="RHODANESE_3"/>
    <property type="match status" value="1"/>
</dbReference>
<dbReference type="PANTHER" id="PTHR43031:SF1">
    <property type="entry name" value="PYRIDINE NUCLEOTIDE-DISULPHIDE OXIDOREDUCTASE"/>
    <property type="match status" value="1"/>
</dbReference>
<keyword evidence="6" id="KW-1185">Reference proteome</keyword>
<dbReference type="Proteomes" id="UP000295507">
    <property type="component" value="Unassembled WGS sequence"/>
</dbReference>
<dbReference type="GO" id="GO:0004792">
    <property type="term" value="F:thiosulfate-cyanide sulfurtransferase activity"/>
    <property type="evidence" value="ECO:0007669"/>
    <property type="project" value="InterPro"/>
</dbReference>
<name>A0A4R3QIS4_9HYPH</name>
<evidence type="ECO:0000256" key="1">
    <source>
        <dbReference type="SAM" id="MobiDB-lite"/>
    </source>
</evidence>
<reference evidence="5 6" key="1">
    <citation type="submission" date="2019-03" db="EMBL/GenBank/DDBJ databases">
        <title>Genomic Encyclopedia of Type Strains, Phase IV (KMG-V): Genome sequencing to study the core and pangenomes of soil and plant-associated prokaryotes.</title>
        <authorList>
            <person name="Whitman W."/>
        </authorList>
    </citation>
    <scope>NUCLEOTIDE SEQUENCE [LARGE SCALE GENOMIC DNA]</scope>
    <source>
        <strain evidence="3 6">Gr42</strain>
        <strain evidence="4 5">IE4868</strain>
    </source>
</reference>
<dbReference type="InterPro" id="IPR050229">
    <property type="entry name" value="GlpE_sulfurtransferase"/>
</dbReference>
<dbReference type="EMBL" id="SMBJ01000010">
    <property type="protein sequence ID" value="TCU21728.1"/>
    <property type="molecule type" value="Genomic_DNA"/>
</dbReference>
<sequence length="150" mass="15760">MVGCNSNPESIPMPSPVSDIPAASPEETAAYYARKLAFETDCWDVQASISSGKADFVLIDVRSPALFSSSHLPGAINLPHGKMTAHRMSQWPADTLFVVYCAGPHCNGTDKAALRLARLGLSVKVMIGGMTGWADEGFAFAGGEAAMAAQ</sequence>
<dbReference type="InterPro" id="IPR001763">
    <property type="entry name" value="Rhodanese-like_dom"/>
</dbReference>
<gene>
    <name evidence="4" type="ORF">EV129_12073</name>
    <name evidence="3" type="ORF">EV130_11072</name>
</gene>
<dbReference type="CDD" id="cd01521">
    <property type="entry name" value="RHOD_PspE2"/>
    <property type="match status" value="1"/>
</dbReference>
<evidence type="ECO:0000313" key="4">
    <source>
        <dbReference type="EMBL" id="TCU32430.1"/>
    </source>
</evidence>
<dbReference type="SUPFAM" id="SSF52821">
    <property type="entry name" value="Rhodanese/Cell cycle control phosphatase"/>
    <property type="match status" value="1"/>
</dbReference>
<dbReference type="PROSITE" id="PS00380">
    <property type="entry name" value="RHODANESE_1"/>
    <property type="match status" value="1"/>
</dbReference>
<evidence type="ECO:0000259" key="2">
    <source>
        <dbReference type="PROSITE" id="PS50206"/>
    </source>
</evidence>
<organism evidence="3 6">
    <name type="scientific">Rhizobium azibense</name>
    <dbReference type="NCBI Taxonomy" id="1136135"/>
    <lineage>
        <taxon>Bacteria</taxon>
        <taxon>Pseudomonadati</taxon>
        <taxon>Pseudomonadota</taxon>
        <taxon>Alphaproteobacteria</taxon>
        <taxon>Hyphomicrobiales</taxon>
        <taxon>Rhizobiaceae</taxon>
        <taxon>Rhizobium/Agrobacterium group</taxon>
        <taxon>Rhizobium</taxon>
    </lineage>
</organism>
<keyword evidence="3" id="KW-0808">Transferase</keyword>
<dbReference type="InterPro" id="IPR001307">
    <property type="entry name" value="Thiosulphate_STrfase_CS"/>
</dbReference>
<evidence type="ECO:0000313" key="5">
    <source>
        <dbReference type="Proteomes" id="UP000295507"/>
    </source>
</evidence>
<dbReference type="SMART" id="SM00450">
    <property type="entry name" value="RHOD"/>
    <property type="match status" value="1"/>
</dbReference>
<evidence type="ECO:0000313" key="3">
    <source>
        <dbReference type="EMBL" id="TCU21728.1"/>
    </source>
</evidence>
<proteinExistence type="predicted"/>
<dbReference type="Proteomes" id="UP000295547">
    <property type="component" value="Unassembled WGS sequence"/>
</dbReference>
<feature type="domain" description="Rhodanese" evidence="2">
    <location>
        <begin position="52"/>
        <end position="142"/>
    </location>
</feature>
<dbReference type="InterPro" id="IPR036873">
    <property type="entry name" value="Rhodanese-like_dom_sf"/>
</dbReference>
<dbReference type="Pfam" id="PF00581">
    <property type="entry name" value="Rhodanese"/>
    <property type="match status" value="1"/>
</dbReference>
<dbReference type="Gene3D" id="3.40.250.10">
    <property type="entry name" value="Rhodanese-like domain"/>
    <property type="match status" value="1"/>
</dbReference>
<dbReference type="EMBL" id="SMBK01000020">
    <property type="protein sequence ID" value="TCU32430.1"/>
    <property type="molecule type" value="Genomic_DNA"/>
</dbReference>
<dbReference type="AlphaFoldDB" id="A0A4R3QIS4"/>
<dbReference type="PANTHER" id="PTHR43031">
    <property type="entry name" value="FAD-DEPENDENT OXIDOREDUCTASE"/>
    <property type="match status" value="1"/>
</dbReference>
<protein>
    <submittedName>
        <fullName evidence="3">Rhodanese-related sulfurtransferase</fullName>
    </submittedName>
</protein>
<feature type="region of interest" description="Disordered" evidence="1">
    <location>
        <begin position="1"/>
        <end position="20"/>
    </location>
</feature>
<comment type="caution">
    <text evidence="3">The sequence shown here is derived from an EMBL/GenBank/DDBJ whole genome shotgun (WGS) entry which is preliminary data.</text>
</comment>